<evidence type="ECO:0000313" key="1">
    <source>
        <dbReference type="EMBL" id="TKR61945.1"/>
    </source>
</evidence>
<gene>
    <name evidence="1" type="ORF">D5086_0000323970</name>
</gene>
<organism evidence="1">
    <name type="scientific">Populus alba</name>
    <name type="common">White poplar</name>
    <dbReference type="NCBI Taxonomy" id="43335"/>
    <lineage>
        <taxon>Eukaryota</taxon>
        <taxon>Viridiplantae</taxon>
        <taxon>Streptophyta</taxon>
        <taxon>Embryophyta</taxon>
        <taxon>Tracheophyta</taxon>
        <taxon>Spermatophyta</taxon>
        <taxon>Magnoliopsida</taxon>
        <taxon>eudicotyledons</taxon>
        <taxon>Gunneridae</taxon>
        <taxon>Pentapetalae</taxon>
        <taxon>rosids</taxon>
        <taxon>fabids</taxon>
        <taxon>Malpighiales</taxon>
        <taxon>Salicaceae</taxon>
        <taxon>Saliceae</taxon>
        <taxon>Populus</taxon>
    </lineage>
</organism>
<name>A0A4V5ZY17_POPAL</name>
<dbReference type="EMBL" id="RCHU01001271">
    <property type="protein sequence ID" value="TKR61945.1"/>
    <property type="molecule type" value="Genomic_DNA"/>
</dbReference>
<sequence length="112" mass="12134">MYQRRLLEAGAAGGATGERSCCGDAVEGRSVEGKAAGEEELWLVLRGKTVMAVVGRLMVVGREREALLGSVVRGRKGTVGGGWSVGIRREGRLKEDENPNPRRRRFSLYFAG</sequence>
<proteinExistence type="predicted"/>
<reference evidence="1" key="1">
    <citation type="submission" date="2018-10" db="EMBL/GenBank/DDBJ databases">
        <title>Population genomic analysis revealed the cold adaptation of white poplar.</title>
        <authorList>
            <person name="Liu Y.-J."/>
        </authorList>
    </citation>
    <scope>NUCLEOTIDE SEQUENCE [LARGE SCALE GENOMIC DNA]</scope>
    <source>
        <strain evidence="1">PAL-ZL1</strain>
    </source>
</reference>
<protein>
    <submittedName>
        <fullName evidence="1">Uncharacterized protein</fullName>
    </submittedName>
</protein>
<dbReference type="AlphaFoldDB" id="A0A4V5ZY17"/>
<comment type="caution">
    <text evidence="1">The sequence shown here is derived from an EMBL/GenBank/DDBJ whole genome shotgun (WGS) entry which is preliminary data.</text>
</comment>
<accession>A0A4V5ZY17</accession>